<keyword evidence="3 10" id="KW-0028">Amino-acid biosynthesis</keyword>
<dbReference type="PANTHER" id="PTHR42701:SF1">
    <property type="entry name" value="IMIDAZOLE GLYCEROL PHOSPHATE SYNTHASE SUBUNIT HISH"/>
    <property type="match status" value="1"/>
</dbReference>
<feature type="active site" evidence="10 11">
    <location>
        <position position="194"/>
    </location>
</feature>
<feature type="active site" description="Nucleophile" evidence="10 11">
    <location>
        <position position="91"/>
    </location>
</feature>
<dbReference type="GO" id="GO:0000105">
    <property type="term" value="P:L-histidine biosynthetic process"/>
    <property type="evidence" value="ECO:0007669"/>
    <property type="project" value="UniProtKB-UniRule"/>
</dbReference>
<dbReference type="GO" id="GO:0016829">
    <property type="term" value="F:lyase activity"/>
    <property type="evidence" value="ECO:0007669"/>
    <property type="project" value="UniProtKB-KW"/>
</dbReference>
<dbReference type="CDD" id="cd01748">
    <property type="entry name" value="GATase1_IGP_Synthase"/>
    <property type="match status" value="1"/>
</dbReference>
<accession>A0A170T849</accession>
<evidence type="ECO:0000256" key="1">
    <source>
        <dbReference type="ARBA" id="ARBA00005091"/>
    </source>
</evidence>
<evidence type="ECO:0000256" key="11">
    <source>
        <dbReference type="PIRSR" id="PIRSR000495-1"/>
    </source>
</evidence>
<protein>
    <recommendedName>
        <fullName evidence="10">Imidazole glycerol phosphate synthase subunit HisH</fullName>
        <ecNumber evidence="10">4.3.2.10</ecNumber>
    </recommendedName>
    <alternativeName>
        <fullName evidence="10">IGP synthase glutaminase subunit</fullName>
        <ecNumber evidence="10">3.5.1.2</ecNumber>
    </alternativeName>
    <alternativeName>
        <fullName evidence="10">IGP synthase subunit HisH</fullName>
    </alternativeName>
    <alternativeName>
        <fullName evidence="10">ImGP synthase subunit HisH</fullName>
        <shortName evidence="10">IGPS subunit HisH</shortName>
    </alternativeName>
</protein>
<dbReference type="PANTHER" id="PTHR42701">
    <property type="entry name" value="IMIDAZOLE GLYCEROL PHOSPHATE SYNTHASE SUBUNIT HISH"/>
    <property type="match status" value="1"/>
</dbReference>
<comment type="subcellular location">
    <subcellularLocation>
        <location evidence="10">Cytoplasm</location>
    </subcellularLocation>
</comment>
<keyword evidence="10" id="KW-0963">Cytoplasm</keyword>
<dbReference type="GO" id="GO:0005737">
    <property type="term" value="C:cytoplasm"/>
    <property type="evidence" value="ECO:0007669"/>
    <property type="project" value="UniProtKB-SubCell"/>
</dbReference>
<dbReference type="PIRSF" id="PIRSF000495">
    <property type="entry name" value="Amidotransf_hisH"/>
    <property type="match status" value="1"/>
</dbReference>
<evidence type="ECO:0000256" key="3">
    <source>
        <dbReference type="ARBA" id="ARBA00022605"/>
    </source>
</evidence>
<comment type="pathway">
    <text evidence="1 10">Amino-acid biosynthesis; L-histidine biosynthesis; L-histidine from 5-phospho-alpha-D-ribose 1-diphosphate: step 5/9.</text>
</comment>
<keyword evidence="4 10" id="KW-0378">Hydrolase</keyword>
<gene>
    <name evidence="10" type="primary">hisH</name>
    <name evidence="13" type="ORF">FLM9_776</name>
</gene>
<dbReference type="UniPathway" id="UPA00031">
    <property type="reaction ID" value="UER00010"/>
</dbReference>
<keyword evidence="13" id="KW-0808">Transferase</keyword>
<evidence type="ECO:0000256" key="6">
    <source>
        <dbReference type="ARBA" id="ARBA00023102"/>
    </source>
</evidence>
<keyword evidence="5 10" id="KW-0315">Glutamine amidotransferase</keyword>
<comment type="catalytic activity">
    <reaction evidence="8 10">
        <text>5-[(5-phospho-1-deoxy-D-ribulos-1-ylimino)methylamino]-1-(5-phospho-beta-D-ribosyl)imidazole-4-carboxamide + L-glutamine = D-erythro-1-(imidazol-4-yl)glycerol 3-phosphate + 5-amino-1-(5-phospho-beta-D-ribosyl)imidazole-4-carboxamide + L-glutamate + H(+)</text>
        <dbReference type="Rhea" id="RHEA:24793"/>
        <dbReference type="ChEBI" id="CHEBI:15378"/>
        <dbReference type="ChEBI" id="CHEBI:29985"/>
        <dbReference type="ChEBI" id="CHEBI:58278"/>
        <dbReference type="ChEBI" id="CHEBI:58359"/>
        <dbReference type="ChEBI" id="CHEBI:58475"/>
        <dbReference type="ChEBI" id="CHEBI:58525"/>
        <dbReference type="EC" id="4.3.2.10"/>
    </reaction>
</comment>
<evidence type="ECO:0000259" key="12">
    <source>
        <dbReference type="Pfam" id="PF00117"/>
    </source>
</evidence>
<name>A0A170T849_9SYNE</name>
<dbReference type="RefSeq" id="WP_074457297.1">
    <property type="nucleotide sequence ID" value="NZ_FITM01000089.1"/>
</dbReference>
<dbReference type="Gene3D" id="3.40.50.880">
    <property type="match status" value="1"/>
</dbReference>
<organism evidence="13 14">
    <name type="scientific">Candidatus Synechococcus spongiarum</name>
    <dbReference type="NCBI Taxonomy" id="431041"/>
    <lineage>
        <taxon>Bacteria</taxon>
        <taxon>Bacillati</taxon>
        <taxon>Cyanobacteriota</taxon>
        <taxon>Cyanophyceae</taxon>
        <taxon>Synechococcales</taxon>
        <taxon>Synechococcaceae</taxon>
        <taxon>Synechococcus</taxon>
    </lineage>
</organism>
<feature type="active site" evidence="10 11">
    <location>
        <position position="196"/>
    </location>
</feature>
<keyword evidence="6 10" id="KW-0368">Histidine biosynthesis</keyword>
<dbReference type="GO" id="GO:0000107">
    <property type="term" value="F:imidazoleglycerol-phosphate synthase activity"/>
    <property type="evidence" value="ECO:0007669"/>
    <property type="project" value="UniProtKB-UniRule"/>
</dbReference>
<dbReference type="GO" id="GO:0004359">
    <property type="term" value="F:glutaminase activity"/>
    <property type="evidence" value="ECO:0007669"/>
    <property type="project" value="UniProtKB-EC"/>
</dbReference>
<dbReference type="Pfam" id="PF00117">
    <property type="entry name" value="GATase"/>
    <property type="match status" value="1"/>
</dbReference>
<dbReference type="InterPro" id="IPR029062">
    <property type="entry name" value="Class_I_gatase-like"/>
</dbReference>
<sequence length="215" mass="23318">MTTTKTPLLGIIDYGMGNLHSVTKSLQRLGGHCQRLCSGADLHRWEEFGGVALVLPGVGAFDPAMTQLADRDLIQPIGRWVHQDRPLLGICLGLQLLFSSSAEGRLPGLNLVPGTVEPLKPTADEPVPHMGWQPLISTDSSPLFPSQENQWVYFVHSYGAVPEDANLVAAQAMVARQQVTAAIAHGALVATQFHPEKSGPCGQRILARWLEHLPR</sequence>
<feature type="domain" description="Glutamine amidotransferase" evidence="12">
    <location>
        <begin position="11"/>
        <end position="210"/>
    </location>
</feature>
<comment type="function">
    <text evidence="10">IGPS catalyzes the conversion of PRFAR and glutamine to IGP, AICAR and glutamate. The HisH subunit catalyzes the hydrolysis of glutamine to glutamate and ammonia as part of the synthesis of IGP and AICAR. The resulting ammonia molecule is channeled to the active site of HisF.</text>
</comment>
<keyword evidence="7 10" id="KW-0456">Lyase</keyword>
<dbReference type="Proteomes" id="UP000182631">
    <property type="component" value="Unassembled WGS sequence"/>
</dbReference>
<dbReference type="PROSITE" id="PS51273">
    <property type="entry name" value="GATASE_TYPE_1"/>
    <property type="match status" value="1"/>
</dbReference>
<evidence type="ECO:0000256" key="9">
    <source>
        <dbReference type="ARBA" id="ARBA00049534"/>
    </source>
</evidence>
<dbReference type="InterPro" id="IPR017926">
    <property type="entry name" value="GATASE"/>
</dbReference>
<dbReference type="HAMAP" id="MF_00278">
    <property type="entry name" value="HisH"/>
    <property type="match status" value="1"/>
</dbReference>
<evidence type="ECO:0000313" key="14">
    <source>
        <dbReference type="Proteomes" id="UP000182631"/>
    </source>
</evidence>
<evidence type="ECO:0000256" key="10">
    <source>
        <dbReference type="HAMAP-Rule" id="MF_00278"/>
    </source>
</evidence>
<dbReference type="EC" id="3.5.1.2" evidence="10"/>
<dbReference type="EMBL" id="FITM01000089">
    <property type="protein sequence ID" value="CZB16814.1"/>
    <property type="molecule type" value="Genomic_DNA"/>
</dbReference>
<evidence type="ECO:0000256" key="7">
    <source>
        <dbReference type="ARBA" id="ARBA00023239"/>
    </source>
</evidence>
<comment type="catalytic activity">
    <reaction evidence="9 10">
        <text>L-glutamine + H2O = L-glutamate + NH4(+)</text>
        <dbReference type="Rhea" id="RHEA:15889"/>
        <dbReference type="ChEBI" id="CHEBI:15377"/>
        <dbReference type="ChEBI" id="CHEBI:28938"/>
        <dbReference type="ChEBI" id="CHEBI:29985"/>
        <dbReference type="ChEBI" id="CHEBI:58359"/>
        <dbReference type="EC" id="3.5.1.2"/>
    </reaction>
</comment>
<dbReference type="OrthoDB" id="9807137at2"/>
<dbReference type="NCBIfam" id="TIGR01855">
    <property type="entry name" value="IMP_synth_hisH"/>
    <property type="match status" value="1"/>
</dbReference>
<evidence type="ECO:0000256" key="8">
    <source>
        <dbReference type="ARBA" id="ARBA00047838"/>
    </source>
</evidence>
<reference evidence="14" key="1">
    <citation type="submission" date="2016-02" db="EMBL/GenBank/DDBJ databases">
        <authorList>
            <person name="liu f."/>
        </authorList>
    </citation>
    <scope>NUCLEOTIDE SEQUENCE [LARGE SCALE GENOMIC DNA]</scope>
</reference>
<comment type="subunit">
    <text evidence="2 10">Heterodimer of HisH and HisF.</text>
</comment>
<dbReference type="EC" id="4.3.2.10" evidence="10"/>
<evidence type="ECO:0000256" key="5">
    <source>
        <dbReference type="ARBA" id="ARBA00022962"/>
    </source>
</evidence>
<dbReference type="SUPFAM" id="SSF52317">
    <property type="entry name" value="Class I glutamine amidotransferase-like"/>
    <property type="match status" value="1"/>
</dbReference>
<evidence type="ECO:0000256" key="4">
    <source>
        <dbReference type="ARBA" id="ARBA00022801"/>
    </source>
</evidence>
<dbReference type="InterPro" id="IPR010139">
    <property type="entry name" value="Imidazole-glycPsynth_HisH"/>
</dbReference>
<proteinExistence type="inferred from homology"/>
<dbReference type="AlphaFoldDB" id="A0A170T849"/>
<evidence type="ECO:0000313" key="13">
    <source>
        <dbReference type="EMBL" id="CZB16814.1"/>
    </source>
</evidence>
<evidence type="ECO:0000256" key="2">
    <source>
        <dbReference type="ARBA" id="ARBA00011152"/>
    </source>
</evidence>
<keyword evidence="14" id="KW-1185">Reference proteome</keyword>